<feature type="compositionally biased region" description="Gly residues" evidence="1">
    <location>
        <begin position="35"/>
        <end position="47"/>
    </location>
</feature>
<evidence type="ECO:0000256" key="1">
    <source>
        <dbReference type="SAM" id="MobiDB-lite"/>
    </source>
</evidence>
<feature type="non-terminal residue" evidence="2">
    <location>
        <position position="1"/>
    </location>
</feature>
<reference evidence="2" key="1">
    <citation type="submission" date="2023-11" db="EMBL/GenBank/DDBJ databases">
        <title>Genome assemblies of two species of porcelain crab, Petrolisthes cinctipes and Petrolisthes manimaculis (Anomura: Porcellanidae).</title>
        <authorList>
            <person name="Angst P."/>
        </authorList>
    </citation>
    <scope>NUCLEOTIDE SEQUENCE</scope>
    <source>
        <strain evidence="2">PB745_02</strain>
        <tissue evidence="2">Gill</tissue>
    </source>
</reference>
<protein>
    <submittedName>
        <fullName evidence="2">Uncharacterized protein</fullName>
    </submittedName>
</protein>
<feature type="region of interest" description="Disordered" evidence="1">
    <location>
        <begin position="1"/>
        <end position="50"/>
    </location>
</feature>
<proteinExistence type="predicted"/>
<comment type="caution">
    <text evidence="2">The sequence shown here is derived from an EMBL/GenBank/DDBJ whole genome shotgun (WGS) entry which is preliminary data.</text>
</comment>
<accession>A0AAE1TQ43</accession>
<gene>
    <name evidence="2" type="ORF">Pmani_035769</name>
</gene>
<dbReference type="AlphaFoldDB" id="A0AAE1TQ43"/>
<dbReference type="Proteomes" id="UP001292094">
    <property type="component" value="Unassembled WGS sequence"/>
</dbReference>
<name>A0AAE1TQ43_9EUCA</name>
<evidence type="ECO:0000313" key="3">
    <source>
        <dbReference type="Proteomes" id="UP001292094"/>
    </source>
</evidence>
<sequence length="100" mass="10685">MSDRYWSPSSRSALVHHCQTPPQRPAPRVSTWEAPGGGVAGRSGSWGGRRTIEQGRVMERDSGSTNMNDSGTQDEVVVTAVVEVSCGQTFVAEVVLGCHV</sequence>
<evidence type="ECO:0000313" key="2">
    <source>
        <dbReference type="EMBL" id="KAK4291394.1"/>
    </source>
</evidence>
<keyword evidence="3" id="KW-1185">Reference proteome</keyword>
<dbReference type="EMBL" id="JAWZYT010005161">
    <property type="protein sequence ID" value="KAK4291394.1"/>
    <property type="molecule type" value="Genomic_DNA"/>
</dbReference>
<organism evidence="2 3">
    <name type="scientific">Petrolisthes manimaculis</name>
    <dbReference type="NCBI Taxonomy" id="1843537"/>
    <lineage>
        <taxon>Eukaryota</taxon>
        <taxon>Metazoa</taxon>
        <taxon>Ecdysozoa</taxon>
        <taxon>Arthropoda</taxon>
        <taxon>Crustacea</taxon>
        <taxon>Multicrustacea</taxon>
        <taxon>Malacostraca</taxon>
        <taxon>Eumalacostraca</taxon>
        <taxon>Eucarida</taxon>
        <taxon>Decapoda</taxon>
        <taxon>Pleocyemata</taxon>
        <taxon>Anomura</taxon>
        <taxon>Galatheoidea</taxon>
        <taxon>Porcellanidae</taxon>
        <taxon>Petrolisthes</taxon>
    </lineage>
</organism>